<evidence type="ECO:0000313" key="9">
    <source>
        <dbReference type="Proteomes" id="UP000265140"/>
    </source>
</evidence>
<dbReference type="Bgee" id="ENSELUG00000018568">
    <property type="expression patterns" value="Expressed in nose and 15 other cell types or tissues"/>
</dbReference>
<reference evidence="9" key="1">
    <citation type="journal article" date="2014" name="PLoS ONE">
        <title>The genome and linkage map of the northern pike (Esox lucius): conserved synteny revealed between the salmonid sister group and the Neoteleostei.</title>
        <authorList>
            <person name="Rondeau E.B."/>
            <person name="Minkley D.R."/>
            <person name="Leong J.S."/>
            <person name="Messmer A.M."/>
            <person name="Jantzen J.R."/>
            <person name="von Schalburg K.R."/>
            <person name="Lemon C."/>
            <person name="Bird N.H."/>
            <person name="Koop B.F."/>
        </authorList>
    </citation>
    <scope>NUCLEOTIDE SEQUENCE</scope>
</reference>
<reference evidence="8" key="2">
    <citation type="submission" date="2020-02" db="EMBL/GenBank/DDBJ databases">
        <title>Esox lucius (northern pike) genome, fEsoLuc1, primary haplotype.</title>
        <authorList>
            <person name="Myers G."/>
            <person name="Karagic N."/>
            <person name="Meyer A."/>
            <person name="Pippel M."/>
            <person name="Reichard M."/>
            <person name="Winkler S."/>
            <person name="Tracey A."/>
            <person name="Sims Y."/>
            <person name="Howe K."/>
            <person name="Rhie A."/>
            <person name="Formenti G."/>
            <person name="Durbin R."/>
            <person name="Fedrigo O."/>
            <person name="Jarvis E.D."/>
        </authorList>
    </citation>
    <scope>NUCLEOTIDE SEQUENCE [LARGE SCALE GENOMIC DNA]</scope>
</reference>
<dbReference type="InterPro" id="IPR038900">
    <property type="entry name" value="TMC"/>
</dbReference>
<evidence type="ECO:0000256" key="1">
    <source>
        <dbReference type="ARBA" id="ARBA00004141"/>
    </source>
</evidence>
<comment type="caution">
    <text evidence="6">Lacks conserved residue(s) required for the propagation of feature annotation.</text>
</comment>
<comment type="similarity">
    <text evidence="2 6">Belongs to the TMC family.</text>
</comment>
<evidence type="ECO:0000256" key="4">
    <source>
        <dbReference type="ARBA" id="ARBA00022989"/>
    </source>
</evidence>
<evidence type="ECO:0000256" key="6">
    <source>
        <dbReference type="RuleBase" id="RU310713"/>
    </source>
</evidence>
<name>A0A6Q2X1W9_ESOLU</name>
<evidence type="ECO:0000256" key="5">
    <source>
        <dbReference type="ARBA" id="ARBA00023136"/>
    </source>
</evidence>
<keyword evidence="4 6" id="KW-1133">Transmembrane helix</keyword>
<dbReference type="AlphaFoldDB" id="A0A6Q2X1W9"/>
<dbReference type="Proteomes" id="UP000265140">
    <property type="component" value="Chromosome 9"/>
</dbReference>
<evidence type="ECO:0000313" key="8">
    <source>
        <dbReference type="Ensembl" id="ENSELUP00000047984.2"/>
    </source>
</evidence>
<comment type="subcellular location">
    <subcellularLocation>
        <location evidence="1 6">Membrane</location>
        <topology evidence="1 6">Multi-pass membrane protein</topology>
    </subcellularLocation>
</comment>
<dbReference type="Pfam" id="PF07810">
    <property type="entry name" value="TMC"/>
    <property type="match status" value="1"/>
</dbReference>
<accession>A0A6Q2X1W9</accession>
<keyword evidence="9" id="KW-1185">Reference proteome</keyword>
<gene>
    <name evidence="8" type="primary">TMC6</name>
</gene>
<keyword evidence="3 6" id="KW-0812">Transmembrane</keyword>
<reference evidence="8" key="4">
    <citation type="submission" date="2025-09" db="UniProtKB">
        <authorList>
            <consortium name="Ensembl"/>
        </authorList>
    </citation>
    <scope>IDENTIFICATION</scope>
</reference>
<feature type="domain" description="TMC" evidence="7">
    <location>
        <begin position="252"/>
        <end position="354"/>
    </location>
</feature>
<keyword evidence="5 6" id="KW-0472">Membrane</keyword>
<evidence type="ECO:0000256" key="2">
    <source>
        <dbReference type="ARBA" id="ARBA00006510"/>
    </source>
</evidence>
<protein>
    <recommendedName>
        <fullName evidence="6">Transmembrane channel-like protein</fullName>
    </recommendedName>
</protein>
<dbReference type="GeneTree" id="ENSGT01050000244894"/>
<feature type="transmembrane region" description="Helical" evidence="6">
    <location>
        <begin position="431"/>
        <end position="448"/>
    </location>
</feature>
<feature type="transmembrane region" description="Helical" evidence="6">
    <location>
        <begin position="161"/>
        <end position="187"/>
    </location>
</feature>
<sequence>MQCASVRPAGRSRGAIISQYYNRTMQLRRRRQSKPSAGHFSRSARPSICGYGVETDDVTDGDRNKRDHLVNNLQNLPASDRVRMLRAMPLSVAEKNDLRQLVGQRIQRSNHSQRSCCSHLKLNIIIALRHSWYSWLSFLNSLQLWQVALKKVSGRFGTGVLSYFLFVKTLLFFNLFLFLVTGLFLALPQAIHPPSVPPGRVSFSGLELLTGGGYFSESVMYYGYYSNYTVTRNCSSSNSSLSYNIPLAYFFTIGMELYRFLLMDFIFTILDTFFGEFLWRLFSQKALKRKRKPVFDIARNVLELIYGQTLAWLGVLFSPLLPAVQIIKLLLLFYIKQASVMMNCQSPRKPYRASQMTTIFITLLCFPSFLGAAVCVTYTMWSIRPSLSCGPFRSLANMCQSGKLWVQELESHNPNLSWLTWAHSYLVENPLFLFLAAGAFMIVIYFHSQVVDGQRKIISLLQEQIENEGEDKKFLITRLQAIHEQKRPISRRKLTSQVSQVRVCGRVCGRVCKGWRKCLLLSDNTPSLVFPGFQLLAAHLLKQEGHPSLSMEKISGNIFYEWHWGITGYRLPPLGNSSTGKLLT</sequence>
<evidence type="ECO:0000259" key="7">
    <source>
        <dbReference type="Pfam" id="PF07810"/>
    </source>
</evidence>
<dbReference type="PANTHER" id="PTHR23302">
    <property type="entry name" value="TRANSMEMBRANE CHANNEL-RELATED"/>
    <property type="match status" value="1"/>
</dbReference>
<evidence type="ECO:0000256" key="3">
    <source>
        <dbReference type="ARBA" id="ARBA00022692"/>
    </source>
</evidence>
<dbReference type="GO" id="GO:0008381">
    <property type="term" value="F:mechanosensitive monoatomic ion channel activity"/>
    <property type="evidence" value="ECO:0007669"/>
    <property type="project" value="TreeGrafter"/>
</dbReference>
<feature type="transmembrane region" description="Helical" evidence="6">
    <location>
        <begin position="356"/>
        <end position="381"/>
    </location>
</feature>
<dbReference type="GO" id="GO:0005886">
    <property type="term" value="C:plasma membrane"/>
    <property type="evidence" value="ECO:0007669"/>
    <property type="project" value="InterPro"/>
</dbReference>
<proteinExistence type="inferred from homology"/>
<reference evidence="8" key="3">
    <citation type="submission" date="2025-08" db="UniProtKB">
        <authorList>
            <consortium name="Ensembl"/>
        </authorList>
    </citation>
    <scope>IDENTIFICATION</scope>
</reference>
<dbReference type="InterPro" id="IPR012496">
    <property type="entry name" value="TMC_dom"/>
</dbReference>
<organism evidence="8 9">
    <name type="scientific">Esox lucius</name>
    <name type="common">Northern pike</name>
    <dbReference type="NCBI Taxonomy" id="8010"/>
    <lineage>
        <taxon>Eukaryota</taxon>
        <taxon>Metazoa</taxon>
        <taxon>Chordata</taxon>
        <taxon>Craniata</taxon>
        <taxon>Vertebrata</taxon>
        <taxon>Euteleostomi</taxon>
        <taxon>Actinopterygii</taxon>
        <taxon>Neopterygii</taxon>
        <taxon>Teleostei</taxon>
        <taxon>Protacanthopterygii</taxon>
        <taxon>Esociformes</taxon>
        <taxon>Esocidae</taxon>
        <taxon>Esox</taxon>
    </lineage>
</organism>
<dbReference type="Ensembl" id="ENSELUT00000087119.2">
    <property type="protein sequence ID" value="ENSELUP00000047984.2"/>
    <property type="gene ID" value="ENSELUG00000018568.3"/>
</dbReference>
<dbReference type="PANTHER" id="PTHR23302:SF4">
    <property type="entry name" value="TRANSMEMBRANE CHANNEL-LIKE PROTEIN 6"/>
    <property type="match status" value="1"/>
</dbReference>